<proteinExistence type="predicted"/>
<organism evidence="1 2">
    <name type="scientific">Haemaphysalis longicornis</name>
    <name type="common">Bush tick</name>
    <dbReference type="NCBI Taxonomy" id="44386"/>
    <lineage>
        <taxon>Eukaryota</taxon>
        <taxon>Metazoa</taxon>
        <taxon>Ecdysozoa</taxon>
        <taxon>Arthropoda</taxon>
        <taxon>Chelicerata</taxon>
        <taxon>Arachnida</taxon>
        <taxon>Acari</taxon>
        <taxon>Parasitiformes</taxon>
        <taxon>Ixodida</taxon>
        <taxon>Ixodoidea</taxon>
        <taxon>Ixodidae</taxon>
        <taxon>Haemaphysalinae</taxon>
        <taxon>Haemaphysalis</taxon>
    </lineage>
</organism>
<dbReference type="Proteomes" id="UP000821853">
    <property type="component" value="Chromosome 1"/>
</dbReference>
<dbReference type="AlphaFoldDB" id="A0A9J6FA17"/>
<dbReference type="Gene3D" id="3.30.70.1820">
    <property type="entry name" value="L1 transposable element, RRM domain"/>
    <property type="match status" value="1"/>
</dbReference>
<dbReference type="OrthoDB" id="7417618at2759"/>
<accession>A0A9J6FA17</accession>
<evidence type="ECO:0000313" key="2">
    <source>
        <dbReference type="Proteomes" id="UP000821853"/>
    </source>
</evidence>
<comment type="caution">
    <text evidence="1">The sequence shown here is derived from an EMBL/GenBank/DDBJ whole genome shotgun (WGS) entry which is preliminary data.</text>
</comment>
<dbReference type="EMBL" id="JABSTR010000001">
    <property type="protein sequence ID" value="KAH9359781.1"/>
    <property type="molecule type" value="Genomic_DNA"/>
</dbReference>
<evidence type="ECO:0000313" key="1">
    <source>
        <dbReference type="EMBL" id="KAH9359781.1"/>
    </source>
</evidence>
<gene>
    <name evidence="1" type="ORF">HPB48_020974</name>
</gene>
<name>A0A9J6FA17_HAELO</name>
<protein>
    <submittedName>
        <fullName evidence="1">Uncharacterized protein</fullName>
    </submittedName>
</protein>
<reference evidence="1 2" key="1">
    <citation type="journal article" date="2020" name="Cell">
        <title>Large-Scale Comparative Analyses of Tick Genomes Elucidate Their Genetic Diversity and Vector Capacities.</title>
        <authorList>
            <consortium name="Tick Genome and Microbiome Consortium (TIGMIC)"/>
            <person name="Jia N."/>
            <person name="Wang J."/>
            <person name="Shi W."/>
            <person name="Du L."/>
            <person name="Sun Y."/>
            <person name="Zhan W."/>
            <person name="Jiang J.F."/>
            <person name="Wang Q."/>
            <person name="Zhang B."/>
            <person name="Ji P."/>
            <person name="Bell-Sakyi L."/>
            <person name="Cui X.M."/>
            <person name="Yuan T.T."/>
            <person name="Jiang B.G."/>
            <person name="Yang W.F."/>
            <person name="Lam T.T."/>
            <person name="Chang Q.C."/>
            <person name="Ding S.J."/>
            <person name="Wang X.J."/>
            <person name="Zhu J.G."/>
            <person name="Ruan X.D."/>
            <person name="Zhao L."/>
            <person name="Wei J.T."/>
            <person name="Ye R.Z."/>
            <person name="Que T.C."/>
            <person name="Du C.H."/>
            <person name="Zhou Y.H."/>
            <person name="Cheng J.X."/>
            <person name="Dai P.F."/>
            <person name="Guo W.B."/>
            <person name="Han X.H."/>
            <person name="Huang E.J."/>
            <person name="Li L.F."/>
            <person name="Wei W."/>
            <person name="Gao Y.C."/>
            <person name="Liu J.Z."/>
            <person name="Shao H.Z."/>
            <person name="Wang X."/>
            <person name="Wang C.C."/>
            <person name="Yang T.C."/>
            <person name="Huo Q.B."/>
            <person name="Li W."/>
            <person name="Chen H.Y."/>
            <person name="Chen S.E."/>
            <person name="Zhou L.G."/>
            <person name="Ni X.B."/>
            <person name="Tian J.H."/>
            <person name="Sheng Y."/>
            <person name="Liu T."/>
            <person name="Pan Y.S."/>
            <person name="Xia L.Y."/>
            <person name="Li J."/>
            <person name="Zhao F."/>
            <person name="Cao W.C."/>
        </authorList>
    </citation>
    <scope>NUCLEOTIDE SEQUENCE [LARGE SCALE GENOMIC DNA]</scope>
    <source>
        <strain evidence="1">HaeL-2018</strain>
    </source>
</reference>
<keyword evidence="2" id="KW-1185">Reference proteome</keyword>
<dbReference type="VEuPathDB" id="VectorBase:HLOH_049108"/>
<sequence length="80" mass="9547">MRRSNLLVFGIEYDVNEDWEASEKKLIEFCEENLQITLTSQQFERVHRLGRFSPDKRRPILAKFTLFKDKQIVQASTKKT</sequence>